<feature type="non-terminal residue" evidence="6">
    <location>
        <position position="499"/>
    </location>
</feature>
<comment type="subcellular location">
    <subcellularLocation>
        <location evidence="1">Membrane</location>
        <topology evidence="1">Single-pass membrane protein</topology>
    </subcellularLocation>
</comment>
<dbReference type="GO" id="GO:0016020">
    <property type="term" value="C:membrane"/>
    <property type="evidence" value="ECO:0007669"/>
    <property type="project" value="UniProtKB-SubCell"/>
</dbReference>
<evidence type="ECO:0000256" key="4">
    <source>
        <dbReference type="ARBA" id="ARBA00023136"/>
    </source>
</evidence>
<protein>
    <recommendedName>
        <fullName evidence="5">FAM234A/B beta-propeller domain-containing protein</fullName>
    </recommendedName>
</protein>
<sequence length="499" mass="56898">MGYKILSAIIHGGDPLRKPNERTRLPGRLMIMSAKTGAIISWSLVPDKSESYYSPQLLIHPDNSLLILYGTGGETHAGALYAIAFDDLLNKRMERSRVIYKDCCKGVMVPPALIDINDDDILDIIMSLFNSTVIAFDGLEFKELWRTEFPNSETYSTPAVGFFNNDTTPDFVVLNNFGPGFPVYYSAQLSVLDGRNGKQLLKQPIDMLISTQSSPLTVSTTSPSDLFLFWYSSCQSHPNNNTNSSNVKTDAQTFKIAPGTTIHDNSRADFCKLRFNETLFTQLRALSSTNVSVIYDSRDHNISNPTNFTAIGYQWLQQNMVSNNFYDNRPQETDNEQQFGYQSYQPAYQEYQYKRQPYSDNSYDNQNYDTRPISYDRIFKPRRRFRRHVGVHDGGGIQRVISTGTLAPPLNGDNGTIDLIFATFWFPASKNVRLMSVQIEECISRFMDPREESRQRLESDNSYFKRMGFDHDAYEEAVKDMCAHIQDKQTPLSSQPDLF</sequence>
<evidence type="ECO:0000256" key="2">
    <source>
        <dbReference type="ARBA" id="ARBA00022692"/>
    </source>
</evidence>
<dbReference type="EMBL" id="CAJPVJ010022001">
    <property type="protein sequence ID" value="CAG2178112.1"/>
    <property type="molecule type" value="Genomic_DNA"/>
</dbReference>
<evidence type="ECO:0000313" key="6">
    <source>
        <dbReference type="EMBL" id="CAD7660976.1"/>
    </source>
</evidence>
<keyword evidence="3" id="KW-1133">Transmembrane helix</keyword>
<dbReference type="EMBL" id="OC936826">
    <property type="protein sequence ID" value="CAD7660976.1"/>
    <property type="molecule type" value="Genomic_DNA"/>
</dbReference>
<dbReference type="InterPro" id="IPR045232">
    <property type="entry name" value="FAM234"/>
</dbReference>
<dbReference type="PANTHER" id="PTHR21419">
    <property type="match status" value="1"/>
</dbReference>
<keyword evidence="7" id="KW-1185">Reference proteome</keyword>
<accession>A0A7R9MIY4</accession>
<keyword evidence="4" id="KW-0472">Membrane</keyword>
<proteinExistence type="predicted"/>
<gene>
    <name evidence="6" type="ORF">ONB1V03_LOCUS17538</name>
</gene>
<dbReference type="InterPro" id="IPR028994">
    <property type="entry name" value="Integrin_alpha_N"/>
</dbReference>
<reference evidence="6" key="1">
    <citation type="submission" date="2020-11" db="EMBL/GenBank/DDBJ databases">
        <authorList>
            <person name="Tran Van P."/>
        </authorList>
    </citation>
    <scope>NUCLEOTIDE SEQUENCE</scope>
</reference>
<dbReference type="PANTHER" id="PTHR21419:SF30">
    <property type="entry name" value="IG-LIKE DOMAIN-CONTAINING PROTEIN"/>
    <property type="match status" value="1"/>
</dbReference>
<keyword evidence="2" id="KW-0812">Transmembrane</keyword>
<evidence type="ECO:0000313" key="7">
    <source>
        <dbReference type="Proteomes" id="UP000728032"/>
    </source>
</evidence>
<evidence type="ECO:0000256" key="1">
    <source>
        <dbReference type="ARBA" id="ARBA00004167"/>
    </source>
</evidence>
<dbReference type="OrthoDB" id="567787at2759"/>
<evidence type="ECO:0000259" key="5">
    <source>
        <dbReference type="Pfam" id="PF23727"/>
    </source>
</evidence>
<dbReference type="InterPro" id="IPR055409">
    <property type="entry name" value="Beta-prop_FAM234A_B"/>
</dbReference>
<dbReference type="Pfam" id="PF23727">
    <property type="entry name" value="Beta-prop_FAM234A_B"/>
    <property type="match status" value="1"/>
</dbReference>
<dbReference type="SUPFAM" id="SSF69318">
    <property type="entry name" value="Integrin alpha N-terminal domain"/>
    <property type="match status" value="1"/>
</dbReference>
<feature type="domain" description="FAM234A/B beta-propeller" evidence="5">
    <location>
        <begin position="130"/>
        <end position="246"/>
    </location>
</feature>
<name>A0A7R9MIY4_9ACAR</name>
<dbReference type="AlphaFoldDB" id="A0A7R9MIY4"/>
<evidence type="ECO:0000256" key="3">
    <source>
        <dbReference type="ARBA" id="ARBA00022989"/>
    </source>
</evidence>
<organism evidence="6">
    <name type="scientific">Oppiella nova</name>
    <dbReference type="NCBI Taxonomy" id="334625"/>
    <lineage>
        <taxon>Eukaryota</taxon>
        <taxon>Metazoa</taxon>
        <taxon>Ecdysozoa</taxon>
        <taxon>Arthropoda</taxon>
        <taxon>Chelicerata</taxon>
        <taxon>Arachnida</taxon>
        <taxon>Acari</taxon>
        <taxon>Acariformes</taxon>
        <taxon>Sarcoptiformes</taxon>
        <taxon>Oribatida</taxon>
        <taxon>Brachypylina</taxon>
        <taxon>Oppioidea</taxon>
        <taxon>Oppiidae</taxon>
        <taxon>Oppiella</taxon>
    </lineage>
</organism>
<dbReference type="Proteomes" id="UP000728032">
    <property type="component" value="Unassembled WGS sequence"/>
</dbReference>